<dbReference type="PANTHER" id="PTHR47506">
    <property type="entry name" value="TRANSCRIPTIONAL REGULATORY PROTEIN"/>
    <property type="match status" value="1"/>
</dbReference>
<dbReference type="EMBL" id="VLNT01000007">
    <property type="protein sequence ID" value="TSD62710.1"/>
    <property type="molecule type" value="Genomic_DNA"/>
</dbReference>
<evidence type="ECO:0000256" key="3">
    <source>
        <dbReference type="ARBA" id="ARBA00023163"/>
    </source>
</evidence>
<sequence>MAPPARQRLLSSTIDLLCRHGVHGTGIADVLRESGVARQSIYQHFPAGKDELVAAATHSAGEHVRRVAQHGHVEALIDWWERSLVEHDYALGCPIAAAALAGPRSPASTAAAREVFATWREDLAAALRLDGVTDAELLASVFVSAFEGAIMQARLEHSTAPLRDVATAMRRLMATE</sequence>
<dbReference type="Pfam" id="PF21993">
    <property type="entry name" value="TetR_C_13_2"/>
    <property type="match status" value="1"/>
</dbReference>
<comment type="caution">
    <text evidence="6">The sequence shown here is derived from an EMBL/GenBank/DDBJ whole genome shotgun (WGS) entry which is preliminary data.</text>
</comment>
<keyword evidence="7" id="KW-1185">Reference proteome</keyword>
<accession>A0A554S8N3</accession>
<dbReference type="OrthoDB" id="4567939at2"/>
<reference evidence="6 7" key="1">
    <citation type="submission" date="2019-07" db="EMBL/GenBank/DDBJ databases">
        <authorList>
            <person name="Zhao L.H."/>
        </authorList>
    </citation>
    <scope>NUCLEOTIDE SEQUENCE [LARGE SCALE GENOMIC DNA]</scope>
    <source>
        <strain evidence="6 7">Co35</strain>
    </source>
</reference>
<evidence type="ECO:0000313" key="6">
    <source>
        <dbReference type="EMBL" id="TSD62710.1"/>
    </source>
</evidence>
<dbReference type="GO" id="GO:0003677">
    <property type="term" value="F:DNA binding"/>
    <property type="evidence" value="ECO:0007669"/>
    <property type="project" value="UniProtKB-UniRule"/>
</dbReference>
<evidence type="ECO:0000256" key="1">
    <source>
        <dbReference type="ARBA" id="ARBA00023015"/>
    </source>
</evidence>
<dbReference type="SUPFAM" id="SSF48498">
    <property type="entry name" value="Tetracyclin repressor-like, C-terminal domain"/>
    <property type="match status" value="1"/>
</dbReference>
<protein>
    <submittedName>
        <fullName evidence="6">TetR/AcrR family transcriptional regulator</fullName>
    </submittedName>
</protein>
<dbReference type="InterPro" id="IPR054156">
    <property type="entry name" value="YxaF_TetR_C"/>
</dbReference>
<dbReference type="PROSITE" id="PS50977">
    <property type="entry name" value="HTH_TETR_2"/>
    <property type="match status" value="1"/>
</dbReference>
<dbReference type="Gene3D" id="1.10.357.10">
    <property type="entry name" value="Tetracycline Repressor, domain 2"/>
    <property type="match status" value="1"/>
</dbReference>
<dbReference type="AlphaFoldDB" id="A0A554S8N3"/>
<dbReference type="InterPro" id="IPR001647">
    <property type="entry name" value="HTH_TetR"/>
</dbReference>
<dbReference type="InterPro" id="IPR009057">
    <property type="entry name" value="Homeodomain-like_sf"/>
</dbReference>
<evidence type="ECO:0000313" key="7">
    <source>
        <dbReference type="Proteomes" id="UP000316988"/>
    </source>
</evidence>
<dbReference type="Pfam" id="PF00440">
    <property type="entry name" value="TetR_N"/>
    <property type="match status" value="1"/>
</dbReference>
<dbReference type="SUPFAM" id="SSF46689">
    <property type="entry name" value="Homeodomain-like"/>
    <property type="match status" value="1"/>
</dbReference>
<name>A0A554S8N3_9ACTN</name>
<proteinExistence type="predicted"/>
<evidence type="ECO:0000256" key="4">
    <source>
        <dbReference type="PROSITE-ProRule" id="PRU00335"/>
    </source>
</evidence>
<evidence type="ECO:0000259" key="5">
    <source>
        <dbReference type="PROSITE" id="PS50977"/>
    </source>
</evidence>
<evidence type="ECO:0000256" key="2">
    <source>
        <dbReference type="ARBA" id="ARBA00023125"/>
    </source>
</evidence>
<organism evidence="6 7">
    <name type="scientific">Aeromicrobium piscarium</name>
    <dbReference type="NCBI Taxonomy" id="2590901"/>
    <lineage>
        <taxon>Bacteria</taxon>
        <taxon>Bacillati</taxon>
        <taxon>Actinomycetota</taxon>
        <taxon>Actinomycetes</taxon>
        <taxon>Propionibacteriales</taxon>
        <taxon>Nocardioidaceae</taxon>
        <taxon>Aeromicrobium</taxon>
    </lineage>
</organism>
<keyword evidence="1" id="KW-0805">Transcription regulation</keyword>
<feature type="DNA-binding region" description="H-T-H motif" evidence="4">
    <location>
        <begin position="26"/>
        <end position="45"/>
    </location>
</feature>
<gene>
    <name evidence="6" type="ORF">FNM00_10005</name>
</gene>
<keyword evidence="3" id="KW-0804">Transcription</keyword>
<feature type="domain" description="HTH tetR-type" evidence="5">
    <location>
        <begin position="3"/>
        <end position="63"/>
    </location>
</feature>
<dbReference type="PANTHER" id="PTHR47506:SF3">
    <property type="entry name" value="HTH-TYPE TRANSCRIPTIONAL REGULATOR LMRA"/>
    <property type="match status" value="1"/>
</dbReference>
<dbReference type="Proteomes" id="UP000316988">
    <property type="component" value="Unassembled WGS sequence"/>
</dbReference>
<dbReference type="RefSeq" id="WP_143913308.1">
    <property type="nucleotide sequence ID" value="NZ_VLNT01000007.1"/>
</dbReference>
<dbReference type="InterPro" id="IPR036271">
    <property type="entry name" value="Tet_transcr_reg_TetR-rel_C_sf"/>
</dbReference>
<keyword evidence="2 4" id="KW-0238">DNA-binding</keyword>